<sequence>MSDNTNKPKDVPFAPSRTELYDLYTGVSKTQINKSFKYVRKKFPIKSGNPKSLTNPQFVNFIIELGIPHGYKKSDFPFLDNVPIKLID</sequence>
<accession>A0A2T1NEL8</accession>
<evidence type="ECO:0000313" key="2">
    <source>
        <dbReference type="Proteomes" id="UP000238426"/>
    </source>
</evidence>
<keyword evidence="2" id="KW-1185">Reference proteome</keyword>
<organism evidence="1 2">
    <name type="scientific">Aurantibacter aestuarii</name>
    <dbReference type="NCBI Taxonomy" id="1266046"/>
    <lineage>
        <taxon>Bacteria</taxon>
        <taxon>Pseudomonadati</taxon>
        <taxon>Bacteroidota</taxon>
        <taxon>Flavobacteriia</taxon>
        <taxon>Flavobacteriales</taxon>
        <taxon>Flavobacteriaceae</taxon>
        <taxon>Aurantibacter</taxon>
    </lineage>
</organism>
<name>A0A2T1NEL8_9FLAO</name>
<proteinExistence type="predicted"/>
<reference evidence="1 2" key="1">
    <citation type="submission" date="2018-03" db="EMBL/GenBank/DDBJ databases">
        <title>Mesoflavibacter sp. HG37 and Mesoflavibacter sp. HG96 sp.nov., two marine bacteria isolated from seawater of Western Pacific Ocean.</title>
        <authorList>
            <person name="Cheng H."/>
            <person name="Wu Y.-H."/>
            <person name="Guo L.-L."/>
            <person name="Xu X.-W."/>
        </authorList>
    </citation>
    <scope>NUCLEOTIDE SEQUENCE [LARGE SCALE GENOMIC DNA]</scope>
    <source>
        <strain evidence="1 2">KCTC 32269</strain>
    </source>
</reference>
<dbReference type="EMBL" id="PXOQ01000007">
    <property type="protein sequence ID" value="PSG90887.1"/>
    <property type="molecule type" value="Genomic_DNA"/>
</dbReference>
<comment type="caution">
    <text evidence="1">The sequence shown here is derived from an EMBL/GenBank/DDBJ whole genome shotgun (WGS) entry which is preliminary data.</text>
</comment>
<dbReference type="AlphaFoldDB" id="A0A2T1NEL8"/>
<protein>
    <submittedName>
        <fullName evidence="1">Uncharacterized protein</fullName>
    </submittedName>
</protein>
<gene>
    <name evidence="1" type="ORF">C7H52_06330</name>
</gene>
<dbReference type="RefSeq" id="WP_106463028.1">
    <property type="nucleotide sequence ID" value="NZ_PXOQ01000007.1"/>
</dbReference>
<evidence type="ECO:0000313" key="1">
    <source>
        <dbReference type="EMBL" id="PSG90887.1"/>
    </source>
</evidence>
<dbReference type="Proteomes" id="UP000238426">
    <property type="component" value="Unassembled WGS sequence"/>
</dbReference>